<dbReference type="PANTHER" id="PTHR13056">
    <property type="entry name" value="VACUOLAR FUSION PROTEIN CCZ1 HOMOLOG-RELATED"/>
    <property type="match status" value="1"/>
</dbReference>
<keyword evidence="2" id="KW-1185">Reference proteome</keyword>
<sequence>MVAEDSDARVMVVSLVGVLDSCMGNTSGYSVILFQDLLVSTTLTPDDTVNLFSYGVLRLTPRVLSSGGSTWSYLRKGNISSHAEPGSRAANSRSALDRLHGFQDSSSAGGDNYRVVRPLQHGKWSRGKDGFLVTDIWGVEVGNLVPTTPTVWLQQTEHKMYLCAYQHKSLTIILLIPVTSMLNGEEGISMLKQQLLENASAKIFKVEEKLAKGWGGENAYHVKGYRYLLVDGDRNISRASPPGKVTTLTKESLLALNKVREDVDLEKSRTKGDDDVDHEKDLEICIRAKNNAWVIARATRGKELYIVLEKANETLLYASEAVEKFSDSTKNYKHNSPMAYHGQSYGKIR</sequence>
<dbReference type="GO" id="GO:0035658">
    <property type="term" value="C:Mon1-Ccz1 complex"/>
    <property type="evidence" value="ECO:0007669"/>
    <property type="project" value="InterPro"/>
</dbReference>
<gene>
    <name evidence="1" type="ORF">CTI12_AA462950</name>
</gene>
<proteinExistence type="predicted"/>
<evidence type="ECO:0000313" key="1">
    <source>
        <dbReference type="EMBL" id="PWA51491.1"/>
    </source>
</evidence>
<dbReference type="AlphaFoldDB" id="A0A2U1LR64"/>
<dbReference type="PANTHER" id="PTHR13056:SF0">
    <property type="entry name" value="VACUOLAR FUSION PROTEIN CCZ1 HOMOLOG-RELATED"/>
    <property type="match status" value="1"/>
</dbReference>
<dbReference type="OrthoDB" id="240546at2759"/>
<reference evidence="1 2" key="1">
    <citation type="journal article" date="2018" name="Mol. Plant">
        <title>The genome of Artemisia annua provides insight into the evolution of Asteraceae family and artemisinin biosynthesis.</title>
        <authorList>
            <person name="Shen Q."/>
            <person name="Zhang L."/>
            <person name="Liao Z."/>
            <person name="Wang S."/>
            <person name="Yan T."/>
            <person name="Shi P."/>
            <person name="Liu M."/>
            <person name="Fu X."/>
            <person name="Pan Q."/>
            <person name="Wang Y."/>
            <person name="Lv Z."/>
            <person name="Lu X."/>
            <person name="Zhang F."/>
            <person name="Jiang W."/>
            <person name="Ma Y."/>
            <person name="Chen M."/>
            <person name="Hao X."/>
            <person name="Li L."/>
            <person name="Tang Y."/>
            <person name="Lv G."/>
            <person name="Zhou Y."/>
            <person name="Sun X."/>
            <person name="Brodelius P.E."/>
            <person name="Rose J.K.C."/>
            <person name="Tang K."/>
        </authorList>
    </citation>
    <scope>NUCLEOTIDE SEQUENCE [LARGE SCALE GENOMIC DNA]</scope>
    <source>
        <strain evidence="2">cv. Huhao1</strain>
        <tissue evidence="1">Leaf</tissue>
    </source>
</reference>
<dbReference type="EMBL" id="PKPP01008142">
    <property type="protein sequence ID" value="PWA51491.1"/>
    <property type="molecule type" value="Genomic_DNA"/>
</dbReference>
<dbReference type="GO" id="GO:0016192">
    <property type="term" value="P:vesicle-mediated transport"/>
    <property type="evidence" value="ECO:0007669"/>
    <property type="project" value="InterPro"/>
</dbReference>
<dbReference type="Proteomes" id="UP000245207">
    <property type="component" value="Unassembled WGS sequence"/>
</dbReference>
<dbReference type="STRING" id="35608.A0A2U1LR64"/>
<evidence type="ECO:0000313" key="2">
    <source>
        <dbReference type="Proteomes" id="UP000245207"/>
    </source>
</evidence>
<organism evidence="1 2">
    <name type="scientific">Artemisia annua</name>
    <name type="common">Sweet wormwood</name>
    <dbReference type="NCBI Taxonomy" id="35608"/>
    <lineage>
        <taxon>Eukaryota</taxon>
        <taxon>Viridiplantae</taxon>
        <taxon>Streptophyta</taxon>
        <taxon>Embryophyta</taxon>
        <taxon>Tracheophyta</taxon>
        <taxon>Spermatophyta</taxon>
        <taxon>Magnoliopsida</taxon>
        <taxon>eudicotyledons</taxon>
        <taxon>Gunneridae</taxon>
        <taxon>Pentapetalae</taxon>
        <taxon>asterids</taxon>
        <taxon>campanulids</taxon>
        <taxon>Asterales</taxon>
        <taxon>Asteraceae</taxon>
        <taxon>Asteroideae</taxon>
        <taxon>Anthemideae</taxon>
        <taxon>Artemisiinae</taxon>
        <taxon>Artemisia</taxon>
    </lineage>
</organism>
<protein>
    <recommendedName>
        <fullName evidence="3">Vacuolar fusion protein CCZ1</fullName>
    </recommendedName>
</protein>
<comment type="caution">
    <text evidence="1">The sequence shown here is derived from an EMBL/GenBank/DDBJ whole genome shotgun (WGS) entry which is preliminary data.</text>
</comment>
<accession>A0A2U1LR64</accession>
<name>A0A2U1LR64_ARTAN</name>
<dbReference type="InterPro" id="IPR013176">
    <property type="entry name" value="Ccz1"/>
</dbReference>
<evidence type="ECO:0008006" key="3">
    <source>
        <dbReference type="Google" id="ProtNLM"/>
    </source>
</evidence>